<keyword evidence="2" id="KW-1185">Reference proteome</keyword>
<sequence length="145" mass="15811">MGDERCVHDLVVGQCTECSPVPRGLTARVYVTQGGSVFHRATACEALRDGQRKARRFGRETHEPRQVALSVALAEGRGACIPCFPAYRPSADAKPCQVLVADAWVPGLLTEWRRGADRRWSGVVTYSTGGEQVTTTKDQAELRPA</sequence>
<name>A0A117R7R3_9ACTN</name>
<reference evidence="1 2" key="1">
    <citation type="submission" date="2015-10" db="EMBL/GenBank/DDBJ databases">
        <title>Draft genome sequence of Streptomyces griseoruber DSM 40281, type strain for the species Streptomyces griseoruber.</title>
        <authorList>
            <person name="Ruckert C."/>
            <person name="Winkler A."/>
            <person name="Kalinowski J."/>
            <person name="Kampfer P."/>
            <person name="Glaeser S."/>
        </authorList>
    </citation>
    <scope>NUCLEOTIDE SEQUENCE [LARGE SCALE GENOMIC DNA]</scope>
    <source>
        <strain evidence="1 2">DSM 40281</strain>
    </source>
</reference>
<comment type="caution">
    <text evidence="1">The sequence shown here is derived from an EMBL/GenBank/DDBJ whole genome shotgun (WGS) entry which is preliminary data.</text>
</comment>
<dbReference type="Proteomes" id="UP000052982">
    <property type="component" value="Unassembled WGS sequence"/>
</dbReference>
<evidence type="ECO:0000313" key="1">
    <source>
        <dbReference type="EMBL" id="KUN75776.1"/>
    </source>
</evidence>
<dbReference type="STRING" id="1943.AQJ64_40860"/>
<dbReference type="RefSeq" id="WP_055633734.1">
    <property type="nucleotide sequence ID" value="NZ_JBIRRP010000032.1"/>
</dbReference>
<gene>
    <name evidence="1" type="ORF">AQJ64_40860</name>
</gene>
<organism evidence="1 2">
    <name type="scientific">Streptomyces griseoruber</name>
    <dbReference type="NCBI Taxonomy" id="1943"/>
    <lineage>
        <taxon>Bacteria</taxon>
        <taxon>Bacillati</taxon>
        <taxon>Actinomycetota</taxon>
        <taxon>Actinomycetes</taxon>
        <taxon>Kitasatosporales</taxon>
        <taxon>Streptomycetaceae</taxon>
        <taxon>Streptomyces</taxon>
    </lineage>
</organism>
<evidence type="ECO:0000313" key="2">
    <source>
        <dbReference type="Proteomes" id="UP000052982"/>
    </source>
</evidence>
<dbReference type="EMBL" id="LMWW01000073">
    <property type="protein sequence ID" value="KUN75776.1"/>
    <property type="molecule type" value="Genomic_DNA"/>
</dbReference>
<dbReference type="AlphaFoldDB" id="A0A117R7R3"/>
<proteinExistence type="predicted"/>
<accession>A0A117R7R3</accession>
<protein>
    <submittedName>
        <fullName evidence="1">Uncharacterized protein</fullName>
    </submittedName>
</protein>
<dbReference type="OrthoDB" id="3873586at2"/>